<sequence length="66" mass="7204">MPKPSDLHAARERKAVEEHDAVYGDARDDVGRLFDHFAQKVGDYGITAAILTHATIIAVPEGEPYA</sequence>
<evidence type="ECO:0000313" key="4">
    <source>
        <dbReference type="Proteomes" id="UP000642876"/>
    </source>
</evidence>
<reference evidence="3 4" key="1">
    <citation type="submission" date="2020-08" db="EMBL/GenBank/DDBJ databases">
        <title>novel species in genus Corynebacterium.</title>
        <authorList>
            <person name="Zhang G."/>
        </authorList>
    </citation>
    <scope>NUCLEOTIDE SEQUENCE [LARGE SCALE GENOMIC DNA]</scope>
    <source>
        <strain evidence="3 4">zg-917</strain>
        <strain evidence="2">Zg-917</strain>
    </source>
</reference>
<proteinExistence type="predicted"/>
<dbReference type="RefSeq" id="WP_171194434.1">
    <property type="nucleotide sequence ID" value="NZ_CP061032.1"/>
</dbReference>
<dbReference type="Proteomes" id="UP000642876">
    <property type="component" value="Unassembled WGS sequence"/>
</dbReference>
<dbReference type="EMBL" id="JACMYE010000007">
    <property type="protein sequence ID" value="MBC3179393.1"/>
    <property type="molecule type" value="Genomic_DNA"/>
</dbReference>
<evidence type="ECO:0000313" key="1">
    <source>
        <dbReference type="EMBL" id="MBC3179393.1"/>
    </source>
</evidence>
<dbReference type="EMBL" id="CP061032">
    <property type="protein sequence ID" value="QNP90863.1"/>
    <property type="molecule type" value="Genomic_DNA"/>
</dbReference>
<evidence type="ECO:0000313" key="3">
    <source>
        <dbReference type="Proteomes" id="UP000516235"/>
    </source>
</evidence>
<dbReference type="AlphaFoldDB" id="A0A7H0K0P7"/>
<organism evidence="2 3">
    <name type="scientific">Corynebacterium lujinxingii</name>
    <dbReference type="NCBI Taxonomy" id="2763010"/>
    <lineage>
        <taxon>Bacteria</taxon>
        <taxon>Bacillati</taxon>
        <taxon>Actinomycetota</taxon>
        <taxon>Actinomycetes</taxon>
        <taxon>Mycobacteriales</taxon>
        <taxon>Corynebacteriaceae</taxon>
        <taxon>Corynebacterium</taxon>
    </lineage>
</organism>
<protein>
    <submittedName>
        <fullName evidence="2">Uncharacterized protein</fullName>
    </submittedName>
</protein>
<evidence type="ECO:0000313" key="2">
    <source>
        <dbReference type="EMBL" id="QNP90863.1"/>
    </source>
</evidence>
<accession>A0A7H0K0P7</accession>
<gene>
    <name evidence="1" type="ORF">H7348_08780</name>
    <name evidence="2" type="ORF">IAU68_03610</name>
</gene>
<dbReference type="KEGG" id="cluj:IAU68_03610"/>
<dbReference type="Proteomes" id="UP000516235">
    <property type="component" value="Chromosome"/>
</dbReference>
<name>A0A7H0K0P7_9CORY</name>
<keyword evidence="4" id="KW-1185">Reference proteome</keyword>